<dbReference type="EC" id="3.5.1.98" evidence="3"/>
<comment type="subcellular location">
    <subcellularLocation>
        <location evidence="1">Nucleus</location>
    </subcellularLocation>
</comment>
<evidence type="ECO:0000313" key="14">
    <source>
        <dbReference type="Proteomes" id="UP001620626"/>
    </source>
</evidence>
<feature type="region of interest" description="Disordered" evidence="11">
    <location>
        <begin position="113"/>
        <end position="179"/>
    </location>
</feature>
<dbReference type="InterPro" id="IPR023696">
    <property type="entry name" value="Ureohydrolase_dom_sf"/>
</dbReference>
<dbReference type="GO" id="GO:0141221">
    <property type="term" value="F:histone deacetylase activity, hydrolytic mechanism"/>
    <property type="evidence" value="ECO:0007669"/>
    <property type="project" value="UniProtKB-EC"/>
</dbReference>
<sequence length="951" mass="102239">MEEGGLPPETAPGSSTAEQQQQQQQAAQPSGNEAPLDDGLAMLQELYQRRHAELLAQFQQSQSIAQQDYLLNLQLLQSALPAAAAMVVLQQQQIAVTPSAASQHRPLLGSLAHTSSEQSTEEFDAAAAQQTSQQPQHHQQTCSSVPLAKEHAAGGIAATARNRRTFSGSGQTISQHTRDRLKSMIACKKQKQRLHNSSSTGSTSNIAASVNGTANWAHGATNSELSLIGSGTEAHGCAMGTTPSHFDQRFLPYPHPVKHSADNSVNNAMAANNNNNGDTNTSPTDFQLRKVNSEPNLKMRIRARLLNKGSSPQQHQQTPNTGGTMAQQQQRPESAATASLAEQQHLIPQNPAVNASVEAAALLQQAAQSAQQLAAVSAVTSSNMMVPSPSLPNLPASVTLGLKCGATNGGAAGTETGGGSGSAQQQQHDMLNLLMQNPFMHFLSMPSLLKNTQLMPSNSMFDPPQQQQLVDAAQNASGTGASLGRTVRFDNRTATMFPSLLKQQLRDLVLRRKSLVREEPEDDTMMEFSNSRTAHPGTEKLLVNNQLKSGIAYDPLMARHQCLCAENSNHVEHSGRVQSVWARLVEKGLAAVCERITARKAPLELLRLVHSPTYVTFFAVSPTACLKMDPAELPLKSFVQLPCGGIGVDSDTYFNDASTQTAAKMAVGSLVELCCQVMERKLQNGFACIRPPGHHAEREQAMGFCFFNNVAIAARYIQQRFATTCARIAIVDWDVHHGNGTQLCFEADPNCLYLSMHRHDNGNFFPGTGAVTEVGIGEGKGTTVNIPFSGDVMGDAEYLAAWRVIVLPILDAYKPDLVLVSAGFDAAHGHPAALGGYNLTSKIFGYFTRTLLQFAGGRVVLALEGGYELSSICDSAEECVKALCSNGGDVTQLSAETLEQIPNTSAQETIQKVIAVHKKHWPCLTGVQGINTSELHWQTISQRFSSLTMHS</sequence>
<dbReference type="SUPFAM" id="SSF52768">
    <property type="entry name" value="Arginase/deacetylase"/>
    <property type="match status" value="1"/>
</dbReference>
<dbReference type="Proteomes" id="UP001620626">
    <property type="component" value="Unassembled WGS sequence"/>
</dbReference>
<keyword evidence="14" id="KW-1185">Reference proteome</keyword>
<dbReference type="AlphaFoldDB" id="A0ABD2J625"/>
<evidence type="ECO:0000256" key="7">
    <source>
        <dbReference type="ARBA" id="ARBA00023015"/>
    </source>
</evidence>
<protein>
    <recommendedName>
        <fullName evidence="3">histone deacetylase</fullName>
        <ecNumber evidence="3">3.5.1.98</ecNumber>
    </recommendedName>
</protein>
<name>A0ABD2J625_9BILA</name>
<dbReference type="PANTHER" id="PTHR10625">
    <property type="entry name" value="HISTONE DEACETYLASE HDAC1-RELATED"/>
    <property type="match status" value="1"/>
</dbReference>
<evidence type="ECO:0000256" key="11">
    <source>
        <dbReference type="SAM" id="MobiDB-lite"/>
    </source>
</evidence>
<feature type="compositionally biased region" description="Polar residues" evidence="11">
    <location>
        <begin position="165"/>
        <end position="175"/>
    </location>
</feature>
<gene>
    <name evidence="13" type="ORF">niasHT_030479</name>
</gene>
<keyword evidence="8" id="KW-0804">Transcription</keyword>
<reference evidence="13 14" key="1">
    <citation type="submission" date="2024-10" db="EMBL/GenBank/DDBJ databases">
        <authorList>
            <person name="Kim D."/>
        </authorList>
    </citation>
    <scope>NUCLEOTIDE SEQUENCE [LARGE SCALE GENOMIC DNA]</scope>
    <source>
        <strain evidence="13">BH-2024</strain>
    </source>
</reference>
<feature type="compositionally biased region" description="Low complexity" evidence="11">
    <location>
        <begin position="125"/>
        <end position="141"/>
    </location>
</feature>
<keyword evidence="9" id="KW-0539">Nucleus</keyword>
<dbReference type="InterPro" id="IPR023801">
    <property type="entry name" value="His_deacetylse_dom"/>
</dbReference>
<comment type="catalytic activity">
    <reaction evidence="10">
        <text>N(6)-acetyl-L-lysyl-[histone] + H2O = L-lysyl-[histone] + acetate</text>
        <dbReference type="Rhea" id="RHEA:58196"/>
        <dbReference type="Rhea" id="RHEA-COMP:9845"/>
        <dbReference type="Rhea" id="RHEA-COMP:11338"/>
        <dbReference type="ChEBI" id="CHEBI:15377"/>
        <dbReference type="ChEBI" id="CHEBI:29969"/>
        <dbReference type="ChEBI" id="CHEBI:30089"/>
        <dbReference type="ChEBI" id="CHEBI:61930"/>
        <dbReference type="EC" id="3.5.1.98"/>
    </reaction>
</comment>
<feature type="compositionally biased region" description="Low complexity" evidence="11">
    <location>
        <begin position="19"/>
        <end position="28"/>
    </location>
</feature>
<evidence type="ECO:0000256" key="8">
    <source>
        <dbReference type="ARBA" id="ARBA00023163"/>
    </source>
</evidence>
<evidence type="ECO:0000256" key="4">
    <source>
        <dbReference type="ARBA" id="ARBA00022491"/>
    </source>
</evidence>
<dbReference type="Gene3D" id="3.40.800.20">
    <property type="entry name" value="Histone deacetylase domain"/>
    <property type="match status" value="1"/>
</dbReference>
<evidence type="ECO:0000256" key="5">
    <source>
        <dbReference type="ARBA" id="ARBA00022801"/>
    </source>
</evidence>
<evidence type="ECO:0000256" key="6">
    <source>
        <dbReference type="ARBA" id="ARBA00022853"/>
    </source>
</evidence>
<proteinExistence type="inferred from homology"/>
<evidence type="ECO:0000313" key="13">
    <source>
        <dbReference type="EMBL" id="KAL3086055.1"/>
    </source>
</evidence>
<evidence type="ECO:0000256" key="9">
    <source>
        <dbReference type="ARBA" id="ARBA00023242"/>
    </source>
</evidence>
<evidence type="ECO:0000256" key="1">
    <source>
        <dbReference type="ARBA" id="ARBA00004123"/>
    </source>
</evidence>
<dbReference type="Pfam" id="PF00850">
    <property type="entry name" value="Hist_deacetyl"/>
    <property type="match status" value="1"/>
</dbReference>
<organism evidence="13 14">
    <name type="scientific">Heterodera trifolii</name>
    <dbReference type="NCBI Taxonomy" id="157864"/>
    <lineage>
        <taxon>Eukaryota</taxon>
        <taxon>Metazoa</taxon>
        <taxon>Ecdysozoa</taxon>
        <taxon>Nematoda</taxon>
        <taxon>Chromadorea</taxon>
        <taxon>Rhabditida</taxon>
        <taxon>Tylenchina</taxon>
        <taxon>Tylenchomorpha</taxon>
        <taxon>Tylenchoidea</taxon>
        <taxon>Heteroderidae</taxon>
        <taxon>Heteroderinae</taxon>
        <taxon>Heterodera</taxon>
    </lineage>
</organism>
<dbReference type="InterPro" id="IPR000286">
    <property type="entry name" value="HDACs"/>
</dbReference>
<comment type="similarity">
    <text evidence="2">Belongs to the histone deacetylase family. HD type 2 subfamily.</text>
</comment>
<keyword evidence="5" id="KW-0378">Hydrolase</keyword>
<keyword evidence="6" id="KW-0156">Chromatin regulator</keyword>
<keyword evidence="4" id="KW-0678">Repressor</keyword>
<feature type="region of interest" description="Disordered" evidence="11">
    <location>
        <begin position="1"/>
        <end position="36"/>
    </location>
</feature>
<feature type="domain" description="Histone deacetylase" evidence="12">
    <location>
        <begin position="570"/>
        <end position="883"/>
    </location>
</feature>
<feature type="compositionally biased region" description="Polar residues" evidence="11">
    <location>
        <begin position="308"/>
        <end position="340"/>
    </location>
</feature>
<feature type="region of interest" description="Disordered" evidence="11">
    <location>
        <begin position="306"/>
        <end position="340"/>
    </location>
</feature>
<accession>A0ABD2J625</accession>
<dbReference type="PRINTS" id="PR01270">
    <property type="entry name" value="HDASUPER"/>
</dbReference>
<evidence type="ECO:0000256" key="10">
    <source>
        <dbReference type="ARBA" id="ARBA00048287"/>
    </source>
</evidence>
<evidence type="ECO:0000256" key="2">
    <source>
        <dbReference type="ARBA" id="ARBA00007738"/>
    </source>
</evidence>
<comment type="caution">
    <text evidence="13">The sequence shown here is derived from an EMBL/GenBank/DDBJ whole genome shotgun (WGS) entry which is preliminary data.</text>
</comment>
<dbReference type="PANTHER" id="PTHR10625:SF5">
    <property type="entry name" value="HISTONE DEACETYLASE"/>
    <property type="match status" value="1"/>
</dbReference>
<evidence type="ECO:0000259" key="12">
    <source>
        <dbReference type="Pfam" id="PF00850"/>
    </source>
</evidence>
<dbReference type="GO" id="GO:0005634">
    <property type="term" value="C:nucleus"/>
    <property type="evidence" value="ECO:0007669"/>
    <property type="project" value="UniProtKB-SubCell"/>
</dbReference>
<evidence type="ECO:0000256" key="3">
    <source>
        <dbReference type="ARBA" id="ARBA00012111"/>
    </source>
</evidence>
<dbReference type="InterPro" id="IPR037138">
    <property type="entry name" value="His_deacetylse_dom_sf"/>
</dbReference>
<dbReference type="EMBL" id="JBICBT010001050">
    <property type="protein sequence ID" value="KAL3086055.1"/>
    <property type="molecule type" value="Genomic_DNA"/>
</dbReference>
<keyword evidence="7" id="KW-0805">Transcription regulation</keyword>
<dbReference type="GO" id="GO:0010468">
    <property type="term" value="P:regulation of gene expression"/>
    <property type="evidence" value="ECO:0007669"/>
    <property type="project" value="UniProtKB-ARBA"/>
</dbReference>